<dbReference type="PANTHER" id="PTHR11567:SF110">
    <property type="entry name" value="2-PHOSPHOXYLOSE PHOSPHATASE 1"/>
    <property type="match status" value="1"/>
</dbReference>
<dbReference type="GO" id="GO:0050650">
    <property type="term" value="P:chondroitin sulfate proteoglycan biosynthetic process"/>
    <property type="evidence" value="ECO:0007669"/>
    <property type="project" value="TreeGrafter"/>
</dbReference>
<dbReference type="HOGENOM" id="CLU_033855_1_0_1"/>
<keyword evidence="2" id="KW-0378">Hydrolase</keyword>
<accession>V4A8S3</accession>
<evidence type="ECO:0000313" key="7">
    <source>
        <dbReference type="Proteomes" id="UP000030746"/>
    </source>
</evidence>
<evidence type="ECO:0000256" key="3">
    <source>
        <dbReference type="ARBA" id="ARBA00036311"/>
    </source>
</evidence>
<dbReference type="KEGG" id="lgi:LOTGIDRAFT_105832"/>
<dbReference type="InterPro" id="IPR050645">
    <property type="entry name" value="Histidine_acid_phosphatase"/>
</dbReference>
<dbReference type="STRING" id="225164.V4A8S3"/>
<protein>
    <recommendedName>
        <fullName evidence="4">2-phosphoxylose phosphatase 1</fullName>
    </recommendedName>
    <alternativeName>
        <fullName evidence="5">Acid phosphatase-like protein 2</fullName>
    </alternativeName>
</protein>
<organism evidence="6 7">
    <name type="scientific">Lottia gigantea</name>
    <name type="common">Giant owl limpet</name>
    <dbReference type="NCBI Taxonomy" id="225164"/>
    <lineage>
        <taxon>Eukaryota</taxon>
        <taxon>Metazoa</taxon>
        <taxon>Spiralia</taxon>
        <taxon>Lophotrochozoa</taxon>
        <taxon>Mollusca</taxon>
        <taxon>Gastropoda</taxon>
        <taxon>Patellogastropoda</taxon>
        <taxon>Lottioidea</taxon>
        <taxon>Lottiidae</taxon>
        <taxon>Lottia</taxon>
    </lineage>
</organism>
<gene>
    <name evidence="6" type="ORF">LOTGIDRAFT_105832</name>
</gene>
<evidence type="ECO:0000256" key="2">
    <source>
        <dbReference type="ARBA" id="ARBA00022801"/>
    </source>
</evidence>
<dbReference type="Pfam" id="PF00328">
    <property type="entry name" value="His_Phos_2"/>
    <property type="match status" value="2"/>
</dbReference>
<dbReference type="InterPro" id="IPR029033">
    <property type="entry name" value="His_PPase_superfam"/>
</dbReference>
<sequence>YCNIPSFSESGYEGENLLTFQLKAVYTVIRHGDRTTLYSFPKTSNPSISCHIDQSLHPRLTDFIDTMQINTGKQNIGSQFESWALYPNRQICDNSFLTPSGSLQHILNGVHLNEKYVKKLNLFNGEFTPDKVKIKVTEYSRTYQSAVALLYGFLPHFNLTQLDIQLSRGVLFCSTKTVGSVCSCPAIQYYKGRGVQEVAQQIRWKKGKLRNVLKTIANVLNIETSQLPFNFAVFDILSSFVCHNIPLPCNEDNQCITKEHIVDLMDYLNEHARVLHNSASFRKHNSLSSYAILMDIAHHMIDVAQERTNQVFSLYSGHDKTVAPILSVFGLNIGNSVKYGARIVFELYKHHHDKDHYFIKILHHGKDVTAQVNFCKGRTRNGVCKIKYFLDFLKVDLLQETGQKTFADACKIVRKK</sequence>
<reference evidence="6 7" key="1">
    <citation type="journal article" date="2013" name="Nature">
        <title>Insights into bilaterian evolution from three spiralian genomes.</title>
        <authorList>
            <person name="Simakov O."/>
            <person name="Marletaz F."/>
            <person name="Cho S.J."/>
            <person name="Edsinger-Gonzales E."/>
            <person name="Havlak P."/>
            <person name="Hellsten U."/>
            <person name="Kuo D.H."/>
            <person name="Larsson T."/>
            <person name="Lv J."/>
            <person name="Arendt D."/>
            <person name="Savage R."/>
            <person name="Osoegawa K."/>
            <person name="de Jong P."/>
            <person name="Grimwood J."/>
            <person name="Chapman J.A."/>
            <person name="Shapiro H."/>
            <person name="Aerts A."/>
            <person name="Otillar R.P."/>
            <person name="Terry A.Y."/>
            <person name="Boore J.L."/>
            <person name="Grigoriev I.V."/>
            <person name="Lindberg D.R."/>
            <person name="Seaver E.C."/>
            <person name="Weisblat D.A."/>
            <person name="Putnam N.H."/>
            <person name="Rokhsar D.S."/>
        </authorList>
    </citation>
    <scope>NUCLEOTIDE SEQUENCE [LARGE SCALE GENOMIC DNA]</scope>
</reference>
<dbReference type="GO" id="GO:0005794">
    <property type="term" value="C:Golgi apparatus"/>
    <property type="evidence" value="ECO:0007669"/>
    <property type="project" value="TreeGrafter"/>
</dbReference>
<dbReference type="GO" id="GO:0006024">
    <property type="term" value="P:glycosaminoglycan biosynthetic process"/>
    <property type="evidence" value="ECO:0007669"/>
    <property type="project" value="TreeGrafter"/>
</dbReference>
<dbReference type="InterPro" id="IPR000560">
    <property type="entry name" value="His_Pase_clade-2"/>
</dbReference>
<dbReference type="OMA" id="DWEWNYY"/>
<dbReference type="RefSeq" id="XP_009058129.1">
    <property type="nucleotide sequence ID" value="XM_009059881.1"/>
</dbReference>
<evidence type="ECO:0000313" key="6">
    <source>
        <dbReference type="EMBL" id="ESO91440.1"/>
    </source>
</evidence>
<comment type="catalytic activity">
    <reaction evidence="3">
        <text>3-O-[beta-D-GlcA-(1-&gt;3)-beta-D-Gal-(1-&gt;3)-beta-D-Gal-(1-&gt;4)-beta-D-2-O-P-Xyl]-L-seryl-[protein] + H2O = 3-O-(beta-D-GlcA-(1-&gt;3)-beta-D-Gal-(1-&gt;3)-beta-D-Gal-(1-&gt;4)-beta-D-Xyl)-L-seryl-[protein] + phosphate</text>
        <dbReference type="Rhea" id="RHEA:56512"/>
        <dbReference type="Rhea" id="RHEA-COMP:12573"/>
        <dbReference type="Rhea" id="RHEA-COMP:14559"/>
        <dbReference type="ChEBI" id="CHEBI:15377"/>
        <dbReference type="ChEBI" id="CHEBI:43474"/>
        <dbReference type="ChEBI" id="CHEBI:132093"/>
        <dbReference type="ChEBI" id="CHEBI:140495"/>
    </reaction>
</comment>
<dbReference type="SUPFAM" id="SSF53254">
    <property type="entry name" value="Phosphoglycerate mutase-like"/>
    <property type="match status" value="1"/>
</dbReference>
<feature type="non-terminal residue" evidence="6">
    <location>
        <position position="1"/>
    </location>
</feature>
<keyword evidence="7" id="KW-1185">Reference proteome</keyword>
<dbReference type="Gene3D" id="3.40.50.1240">
    <property type="entry name" value="Phosphoglycerate mutase-like"/>
    <property type="match status" value="1"/>
</dbReference>
<dbReference type="CDD" id="cd07061">
    <property type="entry name" value="HP_HAP_like"/>
    <property type="match status" value="1"/>
</dbReference>
<evidence type="ECO:0000256" key="4">
    <source>
        <dbReference type="ARBA" id="ARBA00040357"/>
    </source>
</evidence>
<dbReference type="OrthoDB" id="10262962at2759"/>
<dbReference type="CTD" id="20230035"/>
<dbReference type="Proteomes" id="UP000030746">
    <property type="component" value="Unassembled WGS sequence"/>
</dbReference>
<dbReference type="PANTHER" id="PTHR11567">
    <property type="entry name" value="ACID PHOSPHATASE-RELATED"/>
    <property type="match status" value="1"/>
</dbReference>
<dbReference type="GO" id="GO:0016791">
    <property type="term" value="F:phosphatase activity"/>
    <property type="evidence" value="ECO:0007669"/>
    <property type="project" value="TreeGrafter"/>
</dbReference>
<dbReference type="GeneID" id="20230035"/>
<dbReference type="EMBL" id="KB202283">
    <property type="protein sequence ID" value="ESO91440.1"/>
    <property type="molecule type" value="Genomic_DNA"/>
</dbReference>
<evidence type="ECO:0000256" key="5">
    <source>
        <dbReference type="ARBA" id="ARBA00041499"/>
    </source>
</evidence>
<name>V4A8S3_LOTGI</name>
<evidence type="ECO:0000256" key="1">
    <source>
        <dbReference type="ARBA" id="ARBA00005375"/>
    </source>
</evidence>
<proteinExistence type="inferred from homology"/>
<dbReference type="AlphaFoldDB" id="V4A8S3"/>
<comment type="similarity">
    <text evidence="1">Belongs to the histidine acid phosphatase family.</text>
</comment>